<dbReference type="SUPFAM" id="SSF48498">
    <property type="entry name" value="Tetracyclin repressor-like, C-terminal domain"/>
    <property type="match status" value="1"/>
</dbReference>
<evidence type="ECO:0000256" key="4">
    <source>
        <dbReference type="PROSITE-ProRule" id="PRU00335"/>
    </source>
</evidence>
<dbReference type="PANTHER" id="PTHR30055:SF234">
    <property type="entry name" value="HTH-TYPE TRANSCRIPTIONAL REGULATOR BETI"/>
    <property type="match status" value="1"/>
</dbReference>
<dbReference type="InterPro" id="IPR050109">
    <property type="entry name" value="HTH-type_TetR-like_transc_reg"/>
</dbReference>
<dbReference type="Pfam" id="PF00440">
    <property type="entry name" value="TetR_N"/>
    <property type="match status" value="1"/>
</dbReference>
<feature type="DNA-binding region" description="H-T-H motif" evidence="4">
    <location>
        <begin position="37"/>
        <end position="56"/>
    </location>
</feature>
<dbReference type="Gene3D" id="1.10.357.10">
    <property type="entry name" value="Tetracycline Repressor, domain 2"/>
    <property type="match status" value="1"/>
</dbReference>
<evidence type="ECO:0000256" key="2">
    <source>
        <dbReference type="ARBA" id="ARBA00023125"/>
    </source>
</evidence>
<reference evidence="7 8" key="1">
    <citation type="journal article" date="2019" name="Int. J. Syst. Evol. Microbiol.">
        <title>The Global Catalogue of Microorganisms (GCM) 10K type strain sequencing project: providing services to taxonomists for standard genome sequencing and annotation.</title>
        <authorList>
            <consortium name="The Broad Institute Genomics Platform"/>
            <consortium name="The Broad Institute Genome Sequencing Center for Infectious Disease"/>
            <person name="Wu L."/>
            <person name="Ma J."/>
        </authorList>
    </citation>
    <scope>NUCLEOTIDE SEQUENCE [LARGE SCALE GENOMIC DNA]</scope>
    <source>
        <strain evidence="7 8">JCM 16009</strain>
    </source>
</reference>
<dbReference type="SUPFAM" id="SSF46689">
    <property type="entry name" value="Homeodomain-like"/>
    <property type="match status" value="1"/>
</dbReference>
<dbReference type="PANTHER" id="PTHR30055">
    <property type="entry name" value="HTH-TYPE TRANSCRIPTIONAL REGULATOR RUTR"/>
    <property type="match status" value="1"/>
</dbReference>
<evidence type="ECO:0000256" key="3">
    <source>
        <dbReference type="ARBA" id="ARBA00023163"/>
    </source>
</evidence>
<dbReference type="Pfam" id="PF21597">
    <property type="entry name" value="TetR_C_43"/>
    <property type="match status" value="1"/>
</dbReference>
<feature type="domain" description="HTH tetR-type" evidence="6">
    <location>
        <begin position="15"/>
        <end position="74"/>
    </location>
</feature>
<feature type="region of interest" description="Disordered" evidence="5">
    <location>
        <begin position="191"/>
        <end position="230"/>
    </location>
</feature>
<protein>
    <submittedName>
        <fullName evidence="7">TetR/AcrR family transcriptional regulator</fullName>
    </submittedName>
</protein>
<dbReference type="PRINTS" id="PR00455">
    <property type="entry name" value="HTHTETR"/>
</dbReference>
<sequence>MQDDQKSAPLRADARRNREQIIDAARTLFVRVGADVPMEQIARAAGVGVGTLYRRFPDRDELISAVLLDNYARLVELARAAEEDRTDPMAALFTFLRSARGLRVSSMLTALSAIDGRTGELPGVAEQRVEVTAVVSTLLRRAQEQGSMRADIGIGDVVLAFGAVSRLVPPIGDDLGEMVFDRLFTLMTEGLRTPGGPLPGHPVEPSDVEELRSRGGVAGLGKPGPSDRIR</sequence>
<keyword evidence="2 4" id="KW-0238">DNA-binding</keyword>
<name>A0ABN2MI86_9PSEU</name>
<gene>
    <name evidence="7" type="ORF">GCM10009836_02410</name>
</gene>
<evidence type="ECO:0000313" key="7">
    <source>
        <dbReference type="EMBL" id="GAA1828189.1"/>
    </source>
</evidence>
<evidence type="ECO:0000313" key="8">
    <source>
        <dbReference type="Proteomes" id="UP001500449"/>
    </source>
</evidence>
<evidence type="ECO:0000259" key="6">
    <source>
        <dbReference type="PROSITE" id="PS50977"/>
    </source>
</evidence>
<dbReference type="PROSITE" id="PS50977">
    <property type="entry name" value="HTH_TETR_2"/>
    <property type="match status" value="1"/>
</dbReference>
<keyword evidence="1" id="KW-0805">Transcription regulation</keyword>
<keyword evidence="8" id="KW-1185">Reference proteome</keyword>
<dbReference type="InterPro" id="IPR036271">
    <property type="entry name" value="Tet_transcr_reg_TetR-rel_C_sf"/>
</dbReference>
<dbReference type="InterPro" id="IPR009057">
    <property type="entry name" value="Homeodomain-like_sf"/>
</dbReference>
<proteinExistence type="predicted"/>
<accession>A0ABN2MI86</accession>
<dbReference type="InterPro" id="IPR001647">
    <property type="entry name" value="HTH_TetR"/>
</dbReference>
<comment type="caution">
    <text evidence="7">The sequence shown here is derived from an EMBL/GenBank/DDBJ whole genome shotgun (WGS) entry which is preliminary data.</text>
</comment>
<evidence type="ECO:0000256" key="5">
    <source>
        <dbReference type="SAM" id="MobiDB-lite"/>
    </source>
</evidence>
<evidence type="ECO:0000256" key="1">
    <source>
        <dbReference type="ARBA" id="ARBA00023015"/>
    </source>
</evidence>
<dbReference type="Proteomes" id="UP001500449">
    <property type="component" value="Unassembled WGS sequence"/>
</dbReference>
<organism evidence="7 8">
    <name type="scientific">Pseudonocardia ailaonensis</name>
    <dbReference type="NCBI Taxonomy" id="367279"/>
    <lineage>
        <taxon>Bacteria</taxon>
        <taxon>Bacillati</taxon>
        <taxon>Actinomycetota</taxon>
        <taxon>Actinomycetes</taxon>
        <taxon>Pseudonocardiales</taxon>
        <taxon>Pseudonocardiaceae</taxon>
        <taxon>Pseudonocardia</taxon>
    </lineage>
</organism>
<keyword evidence="3" id="KW-0804">Transcription</keyword>
<dbReference type="InterPro" id="IPR049445">
    <property type="entry name" value="TetR_SbtR-like_C"/>
</dbReference>
<dbReference type="EMBL" id="BAAAQK010000001">
    <property type="protein sequence ID" value="GAA1828189.1"/>
    <property type="molecule type" value="Genomic_DNA"/>
</dbReference>